<keyword evidence="1" id="KW-0548">Nucleotidyltransferase</keyword>
<comment type="caution">
    <text evidence="1">The sequence shown here is derived from an EMBL/GenBank/DDBJ whole genome shotgun (WGS) entry which is preliminary data.</text>
</comment>
<accession>A0A8X6LRN2</accession>
<name>A0A8X6LRN2_TRICU</name>
<dbReference type="GO" id="GO:0003964">
    <property type="term" value="F:RNA-directed DNA polymerase activity"/>
    <property type="evidence" value="ECO:0007669"/>
    <property type="project" value="UniProtKB-KW"/>
</dbReference>
<sequence length="345" mass="39800">MRKKKVPESLEELPSGLFPPERHIQITSENFVDFTIKRIKYDPDEEPTFKEIKISREQWAEMIEKDGAIGNAVTDNMFQCIDFLTAYKTFCDGPIENALPFSLDASLGQRYLTQILKKSICSLLNEKGLKQPQKLAEELWGNREETFNSRVLSLETNEIADCFYNNLFENEQGEKFTDYYSRLRNAVVECNYGESQDRMLRDKIIQGLLDKALQERLIRETSKKSKTLQEVVSECKAAENSKKKKCPAYGAKCRNCDGRNHWAKMCRTQRNKQKNVAARRVNAIEENCENSETIYIGELKSVNELDTKETNCVWYEKIYVNKNPVMLKLDTGSQVNVIPKSRAGP</sequence>
<dbReference type="Proteomes" id="UP000887116">
    <property type="component" value="Unassembled WGS sequence"/>
</dbReference>
<evidence type="ECO:0000313" key="2">
    <source>
        <dbReference type="Proteomes" id="UP000887116"/>
    </source>
</evidence>
<organism evidence="1 2">
    <name type="scientific">Trichonephila clavata</name>
    <name type="common">Joro spider</name>
    <name type="synonym">Nephila clavata</name>
    <dbReference type="NCBI Taxonomy" id="2740835"/>
    <lineage>
        <taxon>Eukaryota</taxon>
        <taxon>Metazoa</taxon>
        <taxon>Ecdysozoa</taxon>
        <taxon>Arthropoda</taxon>
        <taxon>Chelicerata</taxon>
        <taxon>Arachnida</taxon>
        <taxon>Araneae</taxon>
        <taxon>Araneomorphae</taxon>
        <taxon>Entelegynae</taxon>
        <taxon>Araneoidea</taxon>
        <taxon>Nephilidae</taxon>
        <taxon>Trichonephila</taxon>
    </lineage>
</organism>
<dbReference type="InterPro" id="IPR050951">
    <property type="entry name" value="Retrovirus_Pol_polyprotein"/>
</dbReference>
<gene>
    <name evidence="1" type="primary">X975_12067</name>
    <name evidence="1" type="ORF">TNCT_87981</name>
</gene>
<proteinExistence type="predicted"/>
<dbReference type="EMBL" id="BMAO01027766">
    <property type="protein sequence ID" value="GFR19525.1"/>
    <property type="molecule type" value="Genomic_DNA"/>
</dbReference>
<reference evidence="1" key="1">
    <citation type="submission" date="2020-07" db="EMBL/GenBank/DDBJ databases">
        <title>Multicomponent nature underlies the extraordinary mechanical properties of spider dragline silk.</title>
        <authorList>
            <person name="Kono N."/>
            <person name="Nakamura H."/>
            <person name="Mori M."/>
            <person name="Yoshida Y."/>
            <person name="Ohtoshi R."/>
            <person name="Malay A.D."/>
            <person name="Moran D.A.P."/>
            <person name="Tomita M."/>
            <person name="Numata K."/>
            <person name="Arakawa K."/>
        </authorList>
    </citation>
    <scope>NUCLEOTIDE SEQUENCE</scope>
</reference>
<evidence type="ECO:0000313" key="1">
    <source>
        <dbReference type="EMBL" id="GFR19525.1"/>
    </source>
</evidence>
<protein>
    <submittedName>
        <fullName evidence="1">Reverse transcriptase domain-containing protein</fullName>
    </submittedName>
</protein>
<keyword evidence="1" id="KW-0695">RNA-directed DNA polymerase</keyword>
<dbReference type="PANTHER" id="PTHR37984">
    <property type="entry name" value="PROTEIN CBG26694"/>
    <property type="match status" value="1"/>
</dbReference>
<dbReference type="AlphaFoldDB" id="A0A8X6LRN2"/>
<dbReference type="PANTHER" id="PTHR37984:SF5">
    <property type="entry name" value="PROTEIN NYNRIN-LIKE"/>
    <property type="match status" value="1"/>
</dbReference>
<keyword evidence="1" id="KW-0808">Transferase</keyword>
<keyword evidence="2" id="KW-1185">Reference proteome</keyword>
<dbReference type="OrthoDB" id="6426372at2759"/>